<dbReference type="EMBL" id="LR877149">
    <property type="protein sequence ID" value="CAD2215735.1"/>
    <property type="molecule type" value="Genomic_DNA"/>
</dbReference>
<evidence type="ECO:0000313" key="3">
    <source>
        <dbReference type="EMBL" id="CAD2215735.1"/>
    </source>
</evidence>
<dbReference type="OrthoDB" id="244097at2759"/>
<sequence length="188" mass="20406">MLRVSSFLKMALYLSSVNTAQPHYYYTLSIHAKPGARSSSLAQVPQLADEAVEVRIAAPPVEGQANAELVDFIGETLEYEWRALKAAEEESSKKGESAASFLETYLKDTSYRTLMDQRRPVEVGNDAAEKGKKKKKGDGGKPAAAVVVPKKVAVALAKGTTSKNKMLTVEFPAEYEVVVALIEKAAKE</sequence>
<dbReference type="PANTHER" id="PTHR13420:SF7">
    <property type="entry name" value="UPF0235 PROTEIN C15ORF40"/>
    <property type="match status" value="1"/>
</dbReference>
<dbReference type="SUPFAM" id="SSF69786">
    <property type="entry name" value="YggU-like"/>
    <property type="match status" value="1"/>
</dbReference>
<organism evidence="3 4">
    <name type="scientific">Angomonas deanei</name>
    <dbReference type="NCBI Taxonomy" id="59799"/>
    <lineage>
        <taxon>Eukaryota</taxon>
        <taxon>Discoba</taxon>
        <taxon>Euglenozoa</taxon>
        <taxon>Kinetoplastea</taxon>
        <taxon>Metakinetoplastina</taxon>
        <taxon>Trypanosomatida</taxon>
        <taxon>Trypanosomatidae</taxon>
        <taxon>Strigomonadinae</taxon>
        <taxon>Angomonas</taxon>
    </lineage>
</organism>
<dbReference type="GO" id="GO:0005737">
    <property type="term" value="C:cytoplasm"/>
    <property type="evidence" value="ECO:0007669"/>
    <property type="project" value="TreeGrafter"/>
</dbReference>
<feature type="region of interest" description="Disordered" evidence="2">
    <location>
        <begin position="119"/>
        <end position="142"/>
    </location>
</feature>
<comment type="similarity">
    <text evidence="1">Belongs to the UPF0235 family.</text>
</comment>
<dbReference type="SMART" id="SM01152">
    <property type="entry name" value="DUF167"/>
    <property type="match status" value="1"/>
</dbReference>
<reference evidence="3 4" key="1">
    <citation type="submission" date="2020-08" db="EMBL/GenBank/DDBJ databases">
        <authorList>
            <person name="Newling K."/>
            <person name="Davey J."/>
            <person name="Forrester S."/>
        </authorList>
    </citation>
    <scope>NUCLEOTIDE SEQUENCE [LARGE SCALE GENOMIC DNA]</scope>
    <source>
        <strain evidence="4">Crithidia deanei Carvalho (ATCC PRA-265)</strain>
    </source>
</reference>
<dbReference type="Pfam" id="PF02594">
    <property type="entry name" value="DUF167"/>
    <property type="match status" value="1"/>
</dbReference>
<dbReference type="PANTHER" id="PTHR13420">
    <property type="entry name" value="UPF0235 PROTEIN C15ORF40"/>
    <property type="match status" value="1"/>
</dbReference>
<dbReference type="VEuPathDB" id="TriTrypDB:ADEAN_000319300"/>
<dbReference type="AlphaFoldDB" id="A0A7G2C8G2"/>
<dbReference type="Proteomes" id="UP000515908">
    <property type="component" value="Chromosome 05"/>
</dbReference>
<proteinExistence type="inferred from homology"/>
<name>A0A7G2C8G2_9TRYP</name>
<evidence type="ECO:0000313" key="4">
    <source>
        <dbReference type="Proteomes" id="UP000515908"/>
    </source>
</evidence>
<keyword evidence="4" id="KW-1185">Reference proteome</keyword>
<dbReference type="InterPro" id="IPR003746">
    <property type="entry name" value="DUF167"/>
</dbReference>
<evidence type="ECO:0000256" key="1">
    <source>
        <dbReference type="ARBA" id="ARBA00010364"/>
    </source>
</evidence>
<evidence type="ECO:0000256" key="2">
    <source>
        <dbReference type="SAM" id="MobiDB-lite"/>
    </source>
</evidence>
<dbReference type="NCBIfam" id="TIGR00251">
    <property type="entry name" value="DUF167 family protein"/>
    <property type="match status" value="1"/>
</dbReference>
<dbReference type="Gene3D" id="3.30.1200.10">
    <property type="entry name" value="YggU-like"/>
    <property type="match status" value="1"/>
</dbReference>
<protein>
    <submittedName>
        <fullName evidence="3">Uncharacterized ACR, YggU family COG1872, putative</fullName>
    </submittedName>
</protein>
<gene>
    <name evidence="3" type="ORF">ADEAN_000319300</name>
</gene>
<accession>A0A7G2C8G2</accession>
<dbReference type="InterPro" id="IPR036591">
    <property type="entry name" value="YggU-like_sf"/>
</dbReference>